<evidence type="ECO:0000313" key="1">
    <source>
        <dbReference type="EMBL" id="MZZ17735.1"/>
    </source>
</evidence>
<proteinExistence type="predicted"/>
<dbReference type="EMBL" id="WXZT01000059">
    <property type="protein sequence ID" value="MZZ17735.1"/>
    <property type="molecule type" value="Genomic_DNA"/>
</dbReference>
<organism evidence="1 2">
    <name type="scientific">Pseudomonas aeruginosa</name>
    <dbReference type="NCBI Taxonomy" id="287"/>
    <lineage>
        <taxon>Bacteria</taxon>
        <taxon>Pseudomonadati</taxon>
        <taxon>Pseudomonadota</taxon>
        <taxon>Gammaproteobacteria</taxon>
        <taxon>Pseudomonadales</taxon>
        <taxon>Pseudomonadaceae</taxon>
        <taxon>Pseudomonas</taxon>
    </lineage>
</organism>
<gene>
    <name evidence="1" type="ORF">GUL26_36390</name>
</gene>
<name>A0A6B1YIE7_PSEAI</name>
<evidence type="ECO:0000313" key="2">
    <source>
        <dbReference type="Proteomes" id="UP000644192"/>
    </source>
</evidence>
<dbReference type="Proteomes" id="UP000644192">
    <property type="component" value="Unassembled WGS sequence"/>
</dbReference>
<accession>A0A6B1YIE7</accession>
<dbReference type="RefSeq" id="WP_086352105.1">
    <property type="nucleotide sequence ID" value="NZ_CP181564.1"/>
</dbReference>
<protein>
    <submittedName>
        <fullName evidence="1">Uncharacterized protein</fullName>
    </submittedName>
</protein>
<comment type="caution">
    <text evidence="1">The sequence shown here is derived from an EMBL/GenBank/DDBJ whole genome shotgun (WGS) entry which is preliminary data.</text>
</comment>
<reference evidence="1" key="1">
    <citation type="submission" date="2020-01" db="EMBL/GenBank/DDBJ databases">
        <title>Bacteria Cultured from War Wounds Associated with the Conflict in Eastern Ukraine.</title>
        <authorList>
            <person name="Snesrud E."/>
            <person name="Galac M.R."/>
            <person name="Mc Gann P."/>
            <person name="Valentine K."/>
            <person name="Viacheslav K."/>
        </authorList>
    </citation>
    <scope>NUCLEOTIDE SEQUENCE</scope>
    <source>
        <strain evidence="1">VNMU148</strain>
    </source>
</reference>
<dbReference type="AlphaFoldDB" id="A0A6B1YIE7"/>
<sequence length="106" mass="11461">MDVKLDSYVVDFEYKILAGTQEYLGKSRAAFPAAVVPVNISDEGARKRIAEIINGKMIEILPQVIADNNIDVDSISSRVSFNIGNIKSTRVSTIVSLGENMSASPS</sequence>